<keyword evidence="5" id="KW-1185">Reference proteome</keyword>
<organism evidence="4 5">
    <name type="scientific">Adiantum capillus-veneris</name>
    <name type="common">Maidenhair fern</name>
    <dbReference type="NCBI Taxonomy" id="13818"/>
    <lineage>
        <taxon>Eukaryota</taxon>
        <taxon>Viridiplantae</taxon>
        <taxon>Streptophyta</taxon>
        <taxon>Embryophyta</taxon>
        <taxon>Tracheophyta</taxon>
        <taxon>Polypodiopsida</taxon>
        <taxon>Polypodiidae</taxon>
        <taxon>Polypodiales</taxon>
        <taxon>Pteridineae</taxon>
        <taxon>Pteridaceae</taxon>
        <taxon>Vittarioideae</taxon>
        <taxon>Adiantum</taxon>
    </lineage>
</organism>
<keyword evidence="3" id="KW-0326">Glycosidase</keyword>
<dbReference type="Pfam" id="PF12899">
    <property type="entry name" value="Glyco_hydro_100"/>
    <property type="match status" value="1"/>
</dbReference>
<name>A0A9D4UYF6_ADICA</name>
<dbReference type="SUPFAM" id="SSF48208">
    <property type="entry name" value="Six-hairpin glycosidases"/>
    <property type="match status" value="1"/>
</dbReference>
<evidence type="ECO:0008006" key="6">
    <source>
        <dbReference type="Google" id="ProtNLM"/>
    </source>
</evidence>
<evidence type="ECO:0000256" key="3">
    <source>
        <dbReference type="ARBA" id="ARBA00023295"/>
    </source>
</evidence>
<dbReference type="GO" id="GO:0033926">
    <property type="term" value="F:endo-alpha-N-acetylgalactosaminidase activity"/>
    <property type="evidence" value="ECO:0007669"/>
    <property type="project" value="InterPro"/>
</dbReference>
<proteinExistence type="predicted"/>
<protein>
    <recommendedName>
        <fullName evidence="6">Beta-fructofuranosidase</fullName>
    </recommendedName>
</protein>
<reference evidence="4" key="1">
    <citation type="submission" date="2021-01" db="EMBL/GenBank/DDBJ databases">
        <title>Adiantum capillus-veneris genome.</title>
        <authorList>
            <person name="Fang Y."/>
            <person name="Liao Q."/>
        </authorList>
    </citation>
    <scope>NUCLEOTIDE SEQUENCE</scope>
    <source>
        <strain evidence="4">H3</strain>
        <tissue evidence="4">Leaf</tissue>
    </source>
</reference>
<dbReference type="OrthoDB" id="1675815at2759"/>
<keyword evidence="1" id="KW-0378">Hydrolase</keyword>
<accession>A0A9D4UYF6</accession>
<evidence type="ECO:0000313" key="5">
    <source>
        <dbReference type="Proteomes" id="UP000886520"/>
    </source>
</evidence>
<dbReference type="PANTHER" id="PTHR31916:SF59">
    <property type="entry name" value="CYTOSOLIC INVERTASE 1"/>
    <property type="match status" value="1"/>
</dbReference>
<dbReference type="EMBL" id="JABFUD020000008">
    <property type="protein sequence ID" value="KAI5076229.1"/>
    <property type="molecule type" value="Genomic_DNA"/>
</dbReference>
<dbReference type="AlphaFoldDB" id="A0A9D4UYF6"/>
<dbReference type="GO" id="GO:0005987">
    <property type="term" value="P:sucrose catabolic process"/>
    <property type="evidence" value="ECO:0007669"/>
    <property type="project" value="TreeGrafter"/>
</dbReference>
<dbReference type="InterPro" id="IPR024746">
    <property type="entry name" value="Glyco_hydro_100"/>
</dbReference>
<evidence type="ECO:0000256" key="2">
    <source>
        <dbReference type="ARBA" id="ARBA00023277"/>
    </source>
</evidence>
<dbReference type="InterPro" id="IPR008928">
    <property type="entry name" value="6-hairpin_glycosidase_sf"/>
</dbReference>
<evidence type="ECO:0000256" key="1">
    <source>
        <dbReference type="ARBA" id="ARBA00022801"/>
    </source>
</evidence>
<keyword evidence="2" id="KW-0119">Carbohydrate metabolism</keyword>
<evidence type="ECO:0000313" key="4">
    <source>
        <dbReference type="EMBL" id="KAI5076229.1"/>
    </source>
</evidence>
<comment type="caution">
    <text evidence="4">The sequence shown here is derived from an EMBL/GenBank/DDBJ whole genome shotgun (WGS) entry which is preliminary data.</text>
</comment>
<dbReference type="GO" id="GO:0004575">
    <property type="term" value="F:sucrose alpha-glucosidase activity"/>
    <property type="evidence" value="ECO:0007669"/>
    <property type="project" value="TreeGrafter"/>
</dbReference>
<dbReference type="Proteomes" id="UP000886520">
    <property type="component" value="Chromosome 8"/>
</dbReference>
<dbReference type="PANTHER" id="PTHR31916">
    <property type="match status" value="1"/>
</dbReference>
<gene>
    <name evidence="4" type="ORF">GOP47_0008294</name>
</gene>
<sequence length="151" mass="17628">MGIMDLLEERWPDLTGEMPIKIAYPTLEGHEWRIMTGCDPKNTRWSYHNGGSWLVLIWLFTAACIKIGRSHMARKAMELLESRISKDHWPEYYDEAHHADESRSSSFSMVVVPGPGWFVDEIITYKRPTLIQCCVLSIHRDRKEVDECEFV</sequence>